<evidence type="ECO:0000256" key="5">
    <source>
        <dbReference type="ARBA" id="ARBA00023136"/>
    </source>
</evidence>
<keyword evidence="3" id="KW-0997">Cell inner membrane</keyword>
<proteinExistence type="predicted"/>
<keyword evidence="4 8" id="KW-0808">Transferase</keyword>
<feature type="compositionally biased region" description="Gly residues" evidence="7">
    <location>
        <begin position="876"/>
        <end position="886"/>
    </location>
</feature>
<gene>
    <name evidence="8" type="ORF">STIAU_0826</name>
</gene>
<dbReference type="GO" id="GO:0016746">
    <property type="term" value="F:acyltransferase activity"/>
    <property type="evidence" value="ECO:0007669"/>
    <property type="project" value="UniProtKB-KW"/>
</dbReference>
<dbReference type="PANTHER" id="PTHR30606:SF10">
    <property type="entry name" value="PHOSPHATIDYLINOSITOL MANNOSIDE ACYLTRANSFERASE"/>
    <property type="match status" value="1"/>
</dbReference>
<protein>
    <submittedName>
        <fullName evidence="8">Bacterial lipid A biosynthesis acyltransferase family</fullName>
    </submittedName>
</protein>
<evidence type="ECO:0000256" key="6">
    <source>
        <dbReference type="ARBA" id="ARBA00023315"/>
    </source>
</evidence>
<dbReference type="Pfam" id="PF03279">
    <property type="entry name" value="Lip_A_acyltrans"/>
    <property type="match status" value="1"/>
</dbReference>
<dbReference type="EMBL" id="AAMD01000023">
    <property type="protein sequence ID" value="EAU68033.1"/>
    <property type="molecule type" value="Genomic_DNA"/>
</dbReference>
<dbReference type="GO" id="GO:0005886">
    <property type="term" value="C:plasma membrane"/>
    <property type="evidence" value="ECO:0007669"/>
    <property type="project" value="UniProtKB-SubCell"/>
</dbReference>
<dbReference type="Proteomes" id="UP000032702">
    <property type="component" value="Unassembled WGS sequence"/>
</dbReference>
<accession>Q097S9</accession>
<comment type="caution">
    <text evidence="8">The sequence shown here is derived from an EMBL/GenBank/DDBJ whole genome shotgun (WGS) entry which is preliminary data.</text>
</comment>
<feature type="compositionally biased region" description="Basic residues" evidence="7">
    <location>
        <begin position="864"/>
        <end position="875"/>
    </location>
</feature>
<dbReference type="AlphaFoldDB" id="Q097S9"/>
<dbReference type="InterPro" id="IPR004960">
    <property type="entry name" value="LipA_acyltrans"/>
</dbReference>
<keyword evidence="2" id="KW-1003">Cell membrane</keyword>
<dbReference type="GO" id="GO:0009247">
    <property type="term" value="P:glycolipid biosynthetic process"/>
    <property type="evidence" value="ECO:0007669"/>
    <property type="project" value="UniProtKB-ARBA"/>
</dbReference>
<feature type="region of interest" description="Disordered" evidence="7">
    <location>
        <begin position="846"/>
        <end position="917"/>
    </location>
</feature>
<feature type="region of interest" description="Disordered" evidence="7">
    <location>
        <begin position="760"/>
        <end position="798"/>
    </location>
</feature>
<feature type="compositionally biased region" description="Basic and acidic residues" evidence="7">
    <location>
        <begin position="782"/>
        <end position="798"/>
    </location>
</feature>
<evidence type="ECO:0000256" key="3">
    <source>
        <dbReference type="ARBA" id="ARBA00022519"/>
    </source>
</evidence>
<evidence type="ECO:0000256" key="7">
    <source>
        <dbReference type="SAM" id="MobiDB-lite"/>
    </source>
</evidence>
<evidence type="ECO:0000256" key="4">
    <source>
        <dbReference type="ARBA" id="ARBA00022679"/>
    </source>
</evidence>
<sequence length="1254" mass="136121">MGRRGHLHGPLREVGIDAGALGLLQGDAQVDPLQGLGQPARAAGRAGHAFREEGLHVLAVLHVTEAASQHDHVAGELLGHARGQRVVVLLHEVVDHAACPRLLGSAEHHPDRLARILGRVQHQRELLAHHLGILDVPQGAQEVAAHLALLLGLQGRAQLGGQLAPRVRGGDAKHPLHQLWSHRAPVLQPLVRQLARLGEKLGVLPHDARQEQQLRPQQAGVLALARPWNEAELPGPRPIGLAQKPGVVRPALLGQHAPVHHAQQHRRGEEHLPVRVLGEAGRQRQRIPRGQLPGLGQRAHIPEQRHTLGARQPRAGHRQQPAPVRARQLGPHITRPLGIGEEPVRARLRLGQGQLRALGLQHRAGPARRRLHPVADAQRHPPQARPLSRGAHGQVAALGERHLRHLARAVQRGGDEGCAPLLQEGAQHLRHILARLRGQSRQEVIHRGVAARVRAQVALDAALEHVPAQPLLRHGQHRRALAIGDAIEGGADVPLVLDGLADAPRRHQAVGLQRLRAALHPVHHRVPRGLPALHDARRHPRGEGLVEPQVIPPGQGDEVAEPLVRQLVHLHLREAALVLHRILRPRGQQQLGVERDQARVLHGPHQQGHGQGVQLLERIGHAEVRLQLGEDLRRHPGGVGGLGGTAPGGDDARGDLLAPRGLGLDELERPHPEGNQVAGQRLRAREAEGAAPVRPGLLAQQRRVRHRHVARGHVEGELPGHLEARLVEAGEDAPGAQWLELGEHVPVAALLGTEGPLHLPDGGSGLIGDAQARGPRGRRARQREAQEASRRHGGHCREGLAGLRQDGLLHRHVLAVQPDHQGGLGDVERDVHHALEGGRLRVHGELGGIARGTHGPRQAQRWWGRGRNHRRRPGRGGRLGTLGGGLTARTGNQQTQEQNGKGARRAHGGRSSSAGRRLHLRWPCRPVRFGVECAAVSSPALPPAPSSPSVRLTSPHLRRIIGEPPGPLSGFLSNLVLRVLAGLSRRSREVLVHFVGGLAHLLGIRRRVALENLALALPERSEAERRAIAKGVYITMARTALESLADRDRLPPHWEQEETVGQEAWNALQAHVATGKGALLVTAHFGNWETLGGILIQRGIPLNALVRPLKGAINLRIAENRLHSGAGLIYPRGAVQETVEAIHRGESVYMLLDQAIPSKGVFVPFFGRLASTTPAMAIAAQRTQVPAWVVMGVREGTRMHVHIEGPFPPPAPVEGKDVITEHTAQVTAALERVIRQHPEQWMWLHRRWKYAPPS</sequence>
<evidence type="ECO:0000256" key="1">
    <source>
        <dbReference type="ARBA" id="ARBA00004533"/>
    </source>
</evidence>
<organism evidence="8 9">
    <name type="scientific">Stigmatella aurantiaca (strain DW4/3-1)</name>
    <dbReference type="NCBI Taxonomy" id="378806"/>
    <lineage>
        <taxon>Bacteria</taxon>
        <taxon>Pseudomonadati</taxon>
        <taxon>Myxococcota</taxon>
        <taxon>Myxococcia</taxon>
        <taxon>Myxococcales</taxon>
        <taxon>Cystobacterineae</taxon>
        <taxon>Archangiaceae</taxon>
        <taxon>Stigmatella</taxon>
    </lineage>
</organism>
<comment type="subcellular location">
    <subcellularLocation>
        <location evidence="1">Cell inner membrane</location>
    </subcellularLocation>
</comment>
<reference evidence="8 9" key="1">
    <citation type="submission" date="2006-04" db="EMBL/GenBank/DDBJ databases">
        <authorList>
            <person name="Nierman W.C."/>
        </authorList>
    </citation>
    <scope>NUCLEOTIDE SEQUENCE [LARGE SCALE GENOMIC DNA]</scope>
    <source>
        <strain evidence="8 9">DW4/3-1</strain>
    </source>
</reference>
<evidence type="ECO:0000313" key="9">
    <source>
        <dbReference type="Proteomes" id="UP000032702"/>
    </source>
</evidence>
<evidence type="ECO:0000313" key="8">
    <source>
        <dbReference type="EMBL" id="EAU68033.1"/>
    </source>
</evidence>
<name>Q097S9_STIAD</name>
<keyword evidence="5" id="KW-0472">Membrane</keyword>
<dbReference type="CDD" id="cd07984">
    <property type="entry name" value="LPLAT_LABLAT-like"/>
    <property type="match status" value="1"/>
</dbReference>
<feature type="region of interest" description="Disordered" evidence="7">
    <location>
        <begin position="281"/>
        <end position="300"/>
    </location>
</feature>
<dbReference type="PANTHER" id="PTHR30606">
    <property type="entry name" value="LIPID A BIOSYNTHESIS LAUROYL ACYLTRANSFERASE"/>
    <property type="match status" value="1"/>
</dbReference>
<keyword evidence="6 8" id="KW-0012">Acyltransferase</keyword>
<evidence type="ECO:0000256" key="2">
    <source>
        <dbReference type="ARBA" id="ARBA00022475"/>
    </source>
</evidence>
<dbReference type="PATRIC" id="fig|378806.16.peg.7317"/>